<evidence type="ECO:0008006" key="4">
    <source>
        <dbReference type="Google" id="ProtNLM"/>
    </source>
</evidence>
<comment type="caution">
    <text evidence="2">The sequence shown here is derived from an EMBL/GenBank/DDBJ whole genome shotgun (WGS) entry which is preliminary data.</text>
</comment>
<dbReference type="Proteomes" id="UP000192796">
    <property type="component" value="Unassembled WGS sequence"/>
</dbReference>
<dbReference type="EMBL" id="LVYD01000001">
    <property type="protein sequence ID" value="OQP67271.1"/>
    <property type="molecule type" value="Genomic_DNA"/>
</dbReference>
<evidence type="ECO:0000256" key="1">
    <source>
        <dbReference type="SAM" id="Coils"/>
    </source>
</evidence>
<evidence type="ECO:0000313" key="2">
    <source>
        <dbReference type="EMBL" id="OQP67271.1"/>
    </source>
</evidence>
<keyword evidence="3" id="KW-1185">Reference proteome</keyword>
<name>A0A1V9G9C9_9BACT</name>
<keyword evidence="1" id="KW-0175">Coiled coil</keyword>
<reference evidence="2 3" key="1">
    <citation type="submission" date="2016-03" db="EMBL/GenBank/DDBJ databases">
        <title>Niastella vici sp. nov., isolated from farmland soil.</title>
        <authorList>
            <person name="Chen L."/>
            <person name="Wang D."/>
            <person name="Yang S."/>
            <person name="Wang G."/>
        </authorList>
    </citation>
    <scope>NUCLEOTIDE SEQUENCE [LARGE SCALE GENOMIC DNA]</scope>
    <source>
        <strain evidence="2 3">DJ57</strain>
    </source>
</reference>
<dbReference type="STRING" id="1703345.A3860_02640"/>
<proteinExistence type="predicted"/>
<protein>
    <recommendedName>
        <fullName evidence="4">3-oxoacyl-ACP synthase</fullName>
    </recommendedName>
</protein>
<dbReference type="OrthoDB" id="667380at2"/>
<organism evidence="2 3">
    <name type="scientific">Niastella vici</name>
    <dbReference type="NCBI Taxonomy" id="1703345"/>
    <lineage>
        <taxon>Bacteria</taxon>
        <taxon>Pseudomonadati</taxon>
        <taxon>Bacteroidota</taxon>
        <taxon>Chitinophagia</taxon>
        <taxon>Chitinophagales</taxon>
        <taxon>Chitinophagaceae</taxon>
        <taxon>Niastella</taxon>
    </lineage>
</organism>
<accession>A0A1V9G9C9</accession>
<dbReference type="RefSeq" id="WP_081144965.1">
    <property type="nucleotide sequence ID" value="NZ_LVYD01000001.1"/>
</dbReference>
<gene>
    <name evidence="2" type="ORF">A3860_02640</name>
</gene>
<sequence>MTNEQAGYCILVAVTTDQEKIAFKNQLKQAGEQLIEQRIAAARTLINEAQEAANSEEKSSAGDKYETARAMNQLEKEMHSKQLAQQLKELAHLHDVKTDVVYREVVTGACINGGGILFFIAAGLGKQTIDGKGIIYLSPLAPLAKQLQHKKAGDHFVFNGKEIVIETIY</sequence>
<feature type="coiled-coil region" evidence="1">
    <location>
        <begin position="32"/>
        <end position="59"/>
    </location>
</feature>
<dbReference type="AlphaFoldDB" id="A0A1V9G9C9"/>
<evidence type="ECO:0000313" key="3">
    <source>
        <dbReference type="Proteomes" id="UP000192796"/>
    </source>
</evidence>